<name>A0AC35FT65_9BILA</name>
<organism evidence="1 2">
    <name type="scientific">Panagrolaimus sp. PS1159</name>
    <dbReference type="NCBI Taxonomy" id="55785"/>
    <lineage>
        <taxon>Eukaryota</taxon>
        <taxon>Metazoa</taxon>
        <taxon>Ecdysozoa</taxon>
        <taxon>Nematoda</taxon>
        <taxon>Chromadorea</taxon>
        <taxon>Rhabditida</taxon>
        <taxon>Tylenchina</taxon>
        <taxon>Panagrolaimomorpha</taxon>
        <taxon>Panagrolaimoidea</taxon>
        <taxon>Panagrolaimidae</taxon>
        <taxon>Panagrolaimus</taxon>
    </lineage>
</organism>
<dbReference type="WBParaSite" id="PS1159_v2.g2060.t1">
    <property type="protein sequence ID" value="PS1159_v2.g2060.t1"/>
    <property type="gene ID" value="PS1159_v2.g2060"/>
</dbReference>
<evidence type="ECO:0000313" key="1">
    <source>
        <dbReference type="Proteomes" id="UP000887580"/>
    </source>
</evidence>
<reference evidence="2" key="1">
    <citation type="submission" date="2022-11" db="UniProtKB">
        <authorList>
            <consortium name="WormBaseParasite"/>
        </authorList>
    </citation>
    <scope>IDENTIFICATION</scope>
</reference>
<dbReference type="Proteomes" id="UP000887580">
    <property type="component" value="Unplaced"/>
</dbReference>
<accession>A0AC35FT65</accession>
<proteinExistence type="predicted"/>
<sequence length="300" mass="34773">MFVFKVYRQNEKHPSTVYRTFDEVHELYRFLVRRFTEAALPVFDASSGIGRTQIRAVAQSRQVMLQNFFQRFFQLATEITQVYSALPVFDASSGIGRTQIRAVAQSRQVMLQNFFQRFFQLATEITQCDLVYTFFHAIHRDTDPEFVKDVITQNQLNSEPPRIHLSLSVGQDPRKLKIFISHARGLPLINGVQTSPPDTYVKTKLNPNPNPATNSKRKTDVVKNTCNPTYNAHIEYTFESVEQMKRANIDVFIWQSHTSIVRDNYAICQTSVKCSKLFEVEPDRRGGRSFAQWYTLTLRL</sequence>
<protein>
    <submittedName>
        <fullName evidence="2">C2 domain-containing protein</fullName>
    </submittedName>
</protein>
<evidence type="ECO:0000313" key="2">
    <source>
        <dbReference type="WBParaSite" id="PS1159_v2.g2060.t1"/>
    </source>
</evidence>